<dbReference type="CDD" id="cd07340">
    <property type="entry name" value="M48B_Htpx_like"/>
    <property type="match status" value="1"/>
</dbReference>
<dbReference type="Proteomes" id="UP000286954">
    <property type="component" value="Chromosome"/>
</dbReference>
<dbReference type="RefSeq" id="WP_127566990.1">
    <property type="nucleotide sequence ID" value="NZ_BMFB01000003.1"/>
</dbReference>
<keyword evidence="2" id="KW-0472">Membrane</keyword>
<keyword evidence="1" id="KW-0862">Zinc</keyword>
<dbReference type="AlphaFoldDB" id="A0A3T0EB69"/>
<dbReference type="Gene3D" id="3.30.2010.10">
    <property type="entry name" value="Metalloproteases ('zincins'), catalytic domain"/>
    <property type="match status" value="1"/>
</dbReference>
<evidence type="ECO:0000313" key="2">
    <source>
        <dbReference type="EMBL" id="AZU04218.1"/>
    </source>
</evidence>
<comment type="cofactor">
    <cofactor evidence="1">
        <name>Zn(2+)</name>
        <dbReference type="ChEBI" id="CHEBI:29105"/>
    </cofactor>
    <text evidence="1">Binds 1 zinc ion per subunit.</text>
</comment>
<evidence type="ECO:0000313" key="3">
    <source>
        <dbReference type="Proteomes" id="UP000286954"/>
    </source>
</evidence>
<dbReference type="OrthoDB" id="15218at2"/>
<dbReference type="EMBL" id="CP018911">
    <property type="protein sequence ID" value="AZU04218.1"/>
    <property type="molecule type" value="Genomic_DNA"/>
</dbReference>
<comment type="similarity">
    <text evidence="1">Belongs to the peptidase M48 family.</text>
</comment>
<keyword evidence="1" id="KW-0378">Hydrolase</keyword>
<keyword evidence="3" id="KW-1185">Reference proteome</keyword>
<reference evidence="2 3" key="1">
    <citation type="submission" date="2016-12" db="EMBL/GenBank/DDBJ databases">
        <title>The genome of dimorphic prosthecate Glycocaulis alkaliphilus 6b-8t, isolated from crude oil dictates its adaptability in petroleum environments.</title>
        <authorList>
            <person name="Wu X.-L."/>
            <person name="Geng S."/>
        </authorList>
    </citation>
    <scope>NUCLEOTIDE SEQUENCE [LARGE SCALE GENOMIC DNA]</scope>
    <source>
        <strain evidence="2 3">6B-8</strain>
    </source>
</reference>
<accession>A0A3T0EB69</accession>
<protein>
    <submittedName>
        <fullName evidence="2">Putative transmembrane protease HtpX-like protein</fullName>
    </submittedName>
</protein>
<evidence type="ECO:0000256" key="1">
    <source>
        <dbReference type="RuleBase" id="RU003983"/>
    </source>
</evidence>
<dbReference type="InterPro" id="IPR001915">
    <property type="entry name" value="Peptidase_M48"/>
</dbReference>
<keyword evidence="2" id="KW-0812">Transmembrane</keyword>
<keyword evidence="1 2" id="KW-0645">Protease</keyword>
<keyword evidence="1" id="KW-0482">Metalloprotease</keyword>
<dbReference type="KEGG" id="gak:X907_1687"/>
<dbReference type="PANTHER" id="PTHR43221">
    <property type="entry name" value="PROTEASE HTPX"/>
    <property type="match status" value="1"/>
</dbReference>
<dbReference type="Pfam" id="PF01435">
    <property type="entry name" value="Peptidase_M48"/>
    <property type="match status" value="1"/>
</dbReference>
<dbReference type="GO" id="GO:0004222">
    <property type="term" value="F:metalloendopeptidase activity"/>
    <property type="evidence" value="ECO:0007669"/>
    <property type="project" value="InterPro"/>
</dbReference>
<proteinExistence type="inferred from homology"/>
<organism evidence="2 3">
    <name type="scientific">Glycocaulis alkaliphilus</name>
    <dbReference type="NCBI Taxonomy" id="1434191"/>
    <lineage>
        <taxon>Bacteria</taxon>
        <taxon>Pseudomonadati</taxon>
        <taxon>Pseudomonadota</taxon>
        <taxon>Alphaproteobacteria</taxon>
        <taxon>Maricaulales</taxon>
        <taxon>Maricaulaceae</taxon>
        <taxon>Glycocaulis</taxon>
    </lineage>
</organism>
<name>A0A3T0EB69_9PROT</name>
<dbReference type="GO" id="GO:0006508">
    <property type="term" value="P:proteolysis"/>
    <property type="evidence" value="ECO:0007669"/>
    <property type="project" value="UniProtKB-KW"/>
</dbReference>
<sequence length="334" mass="35899">MLAATGLRSHIWNNNLKSILLLAGFPFLILGLVYAMTVLFLAWTAGEQADVGRAAGEAAYAMPMVTPWVLIGVAIWFTIAWLSHQAIIDASTGAKKVSRNDEPELYNLLENLCISRGLTMPALRIIETPALNAYASGLTEKQAAVTVTRGLMEKLDRDELEAVLAHELTHIINRDVRLLVISIIFVGIISFTVEIMVRGMLHGSLGRAGGGRRGSGGNAGVFILVAMALAALAWMLAIAIRFTLSRKREYMADAGAVELTKNPDAMISALMKVSGNPDVEGAPAEVRQMFLHDRSSGFAGMFATHPPMDKRIAALERYAGGNRPPPRAGAVPAV</sequence>
<gene>
    <name evidence="2" type="ORF">X907_1687</name>
</gene>
<dbReference type="PANTHER" id="PTHR43221:SF2">
    <property type="entry name" value="PROTEASE HTPX HOMOLOG"/>
    <property type="match status" value="1"/>
</dbReference>
<dbReference type="InterPro" id="IPR050083">
    <property type="entry name" value="HtpX_protease"/>
</dbReference>